<evidence type="ECO:0000256" key="1">
    <source>
        <dbReference type="ARBA" id="ARBA00008690"/>
    </source>
</evidence>
<protein>
    <recommendedName>
        <fullName evidence="3">FAF domain-containing protein</fullName>
    </recommendedName>
</protein>
<feature type="region of interest" description="Disordered" evidence="2">
    <location>
        <begin position="356"/>
        <end position="387"/>
    </location>
</feature>
<dbReference type="EnsemblPlants" id="MELO3C014521.2.1">
    <property type="protein sequence ID" value="MELO3C014521.2.1"/>
    <property type="gene ID" value="MELO3C014521.2"/>
</dbReference>
<dbReference type="PANTHER" id="PTHR33155:SF3">
    <property type="entry name" value="PROTEIN FAF-LIKE, CHLOROPLASTIC"/>
    <property type="match status" value="1"/>
</dbReference>
<feature type="compositionally biased region" description="Low complexity" evidence="2">
    <location>
        <begin position="373"/>
        <end position="383"/>
    </location>
</feature>
<comment type="similarity">
    <text evidence="1">Belongs to the fantastic four family.</text>
</comment>
<accession>A0A9I9D8A8</accession>
<feature type="compositionally biased region" description="Polar residues" evidence="2">
    <location>
        <begin position="356"/>
        <end position="365"/>
    </location>
</feature>
<dbReference type="Gramene" id="MELO3C014521.2.1">
    <property type="protein sequence ID" value="MELO3C014521.2.1"/>
    <property type="gene ID" value="MELO3C014521.2"/>
</dbReference>
<evidence type="ECO:0000259" key="3">
    <source>
        <dbReference type="Pfam" id="PF11250"/>
    </source>
</evidence>
<proteinExistence type="inferred from homology"/>
<dbReference type="InterPro" id="IPR021410">
    <property type="entry name" value="FAF"/>
</dbReference>
<dbReference type="Pfam" id="PF11250">
    <property type="entry name" value="FAF"/>
    <property type="match status" value="1"/>
</dbReference>
<sequence>LSLLKLQPLSIPVFCNSLNTKPKTQKILHFVSIMKTLHSYNSLQQQGILTILPSSDHHYPSLPPPSLRRTLSADMSSTKWCSPIKKIPSSQAFHHNKIECSKQGVVVVDDDDDDDDDDSVSWSSILLHNSLSDDPPKSSVVAAPPPPPPYVHPLLKKTSHSLSDISLQICTESLGSETGSDGFSSYPSSEDGDFDGLMTETDCSDDIDTFEWKPVKFSRKKSPPRSFPPLISSLDSPDGVSIGIQSRRKDGRLILDAVSVPSRKNFRAERRDGRLILSLFTTPANLLVKEEEEEELEELIAGEFEEVKESEIVEVGNDENSLEVEELEIPIEKTPRLSSSVMNFHRLTNMMKKTNGLINRNPTWTNEKDGLETPTTTPLSQSLPPRPPSLTAATAGSFLNAYEYYWRSKPTGKSAGIQNPNGQQQTQITRKLISSNNQMTDEKQQILVLKGNRGDYLVPLSNGCKVPRRSVLLREPCCIATT</sequence>
<evidence type="ECO:0000256" key="2">
    <source>
        <dbReference type="SAM" id="MobiDB-lite"/>
    </source>
</evidence>
<reference evidence="4" key="1">
    <citation type="submission" date="2023-03" db="UniProtKB">
        <authorList>
            <consortium name="EnsemblPlants"/>
        </authorList>
    </citation>
    <scope>IDENTIFICATION</scope>
</reference>
<evidence type="ECO:0000313" key="4">
    <source>
        <dbReference type="EnsemblPlants" id="MELO3C014521.2.1"/>
    </source>
</evidence>
<feature type="domain" description="FAF" evidence="3">
    <location>
        <begin position="226"/>
        <end position="279"/>
    </location>
</feature>
<organism evidence="4">
    <name type="scientific">Cucumis melo</name>
    <name type="common">Muskmelon</name>
    <dbReference type="NCBI Taxonomy" id="3656"/>
    <lineage>
        <taxon>Eukaryota</taxon>
        <taxon>Viridiplantae</taxon>
        <taxon>Streptophyta</taxon>
        <taxon>Embryophyta</taxon>
        <taxon>Tracheophyta</taxon>
        <taxon>Spermatophyta</taxon>
        <taxon>Magnoliopsida</taxon>
        <taxon>eudicotyledons</taxon>
        <taxon>Gunneridae</taxon>
        <taxon>Pentapetalae</taxon>
        <taxon>rosids</taxon>
        <taxon>fabids</taxon>
        <taxon>Cucurbitales</taxon>
        <taxon>Cucurbitaceae</taxon>
        <taxon>Benincaseae</taxon>
        <taxon>Cucumis</taxon>
    </lineage>
</organism>
<dbReference type="InterPro" id="IPR046431">
    <property type="entry name" value="FAF_dom"/>
</dbReference>
<name>A0A9I9D8A8_CUCME</name>
<dbReference type="AlphaFoldDB" id="A0A9I9D8A8"/>
<dbReference type="PANTHER" id="PTHR33155">
    <property type="entry name" value="FANTASTIC FOUR-LIKE PROTEIN (DUF3049)"/>
    <property type="match status" value="1"/>
</dbReference>